<gene>
    <name evidence="1" type="primary">nocH</name>
</gene>
<evidence type="ECO:0000313" key="1">
    <source>
        <dbReference type="EMBL" id="ADR01084.1"/>
    </source>
</evidence>
<name>E5DUI0_9NOCA</name>
<accession>E5DUI0</accession>
<dbReference type="AlphaFoldDB" id="E5DUI0"/>
<sequence>MSADTRCFAVKADAFFVRHDDGVWLRNDHGSFSIRGKGAYELVETVFAHLDGERSVADLCAGLPDGPSRSVARLIDTLAGNGFLKRVEHPVEHAPDWMRERYPAHLAFLDHHADRPVTRMTRVRTRPVLVGGSGVALRAALDALAEFGIATARIVSTDPEAAVVVAEAAERDPHLAWTLDHADLAAFAEFPDTDEVVLAVDDADPAALADLQWRLRATGSPVAVLATVSGYLVAAAPPSGVDWCWECVHRSVVAAPVGGATGLAPAATPAALAALHVAQHVFARLAEVDLDGAGLLTSAEPLAPVVRTHTGRRHPMCRRHGAATAAVVERVEPVRPDVPAPQDPPRLTAVSDRIVGATAGWTDQVVGPLLSLGEGEADQLPLSASTCLIADPVERASRLLVCRAVSPREARNQVVLAALEWTAGRLADHGVGPADAAWGAGWTSAEAWYRAVAAASLALPPASLSWQSAEPHGADPVHGFLTDTLAAEGRPWTATALEALPTGLHRARVRTADFEVAEGVGIDAAHAVGNALLRAVAGRGDAVAHLAPPVATWPEAVAAVRAQGRPPEPADVTHLLPFLGDAACLAAIPGGAR</sequence>
<protein>
    <submittedName>
        <fullName evidence="1">NocH</fullName>
    </submittedName>
</protein>
<dbReference type="EMBL" id="GU564398">
    <property type="protein sequence ID" value="ADR01084.1"/>
    <property type="molecule type" value="Genomic_DNA"/>
</dbReference>
<reference evidence="1" key="1">
    <citation type="journal article" date="2010" name="Mol. Biosyst.">
        <title>Moving posttranslational modifications forward to biosynthesize the glycosylated thiopeptide nocathiacin I in Nocardia sp. ATCC202099.</title>
        <authorList>
            <person name="Ding Y."/>
            <person name="Yu Y."/>
            <person name="Pan H."/>
            <person name="Guo H."/>
            <person name="Li Y."/>
            <person name="Liu W."/>
        </authorList>
    </citation>
    <scope>NUCLEOTIDE SEQUENCE</scope>
    <source>
        <strain evidence="1">ATCC 202099</strain>
    </source>
</reference>
<dbReference type="Gene3D" id="3.90.930.60">
    <property type="match status" value="1"/>
</dbReference>
<proteinExistence type="predicted"/>
<organism evidence="1">
    <name type="scientific">Nocardia sp. ATCC 202099</name>
    <dbReference type="NCBI Taxonomy" id="930400"/>
    <lineage>
        <taxon>Bacteria</taxon>
        <taxon>Bacillati</taxon>
        <taxon>Actinomycetota</taxon>
        <taxon>Actinomycetes</taxon>
        <taxon>Mycobacteriales</taxon>
        <taxon>Nocardiaceae</taxon>
        <taxon>Nocardia</taxon>
    </lineage>
</organism>